<reference evidence="5 6" key="1">
    <citation type="submission" date="2018-06" db="EMBL/GenBank/DDBJ databases">
        <authorList>
            <consortium name="Pathogen Informatics"/>
            <person name="Doyle S."/>
        </authorList>
    </citation>
    <scope>NUCLEOTIDE SEQUENCE [LARGE SCALE GENOMIC DNA]</scope>
    <source>
        <strain evidence="5 6">NCTC12224</strain>
    </source>
</reference>
<evidence type="ECO:0000256" key="2">
    <source>
        <dbReference type="SAM" id="SignalP"/>
    </source>
</evidence>
<gene>
    <name evidence="5" type="ORF">NCTC12224_00666</name>
</gene>
<dbReference type="AlphaFoldDB" id="A0A380K5X2"/>
<keyword evidence="1" id="KW-0472">Membrane</keyword>
<feature type="chain" id="PRO_5016722742" evidence="2">
    <location>
        <begin position="23"/>
        <end position="632"/>
    </location>
</feature>
<protein>
    <submittedName>
        <fullName evidence="5">Predicted membrane protein (DUF2207)</fullName>
    </submittedName>
</protein>
<accession>A0A380K5X2</accession>
<dbReference type="OrthoDB" id="2138002at2"/>
<dbReference type="InterPro" id="IPR048389">
    <property type="entry name" value="YciQ-like_C"/>
</dbReference>
<evidence type="ECO:0000256" key="1">
    <source>
        <dbReference type="SAM" id="Phobius"/>
    </source>
</evidence>
<feature type="transmembrane region" description="Helical" evidence="1">
    <location>
        <begin position="252"/>
        <end position="272"/>
    </location>
</feature>
<evidence type="ECO:0000313" key="6">
    <source>
        <dbReference type="Proteomes" id="UP000254924"/>
    </source>
</evidence>
<feature type="domain" description="DUF2207" evidence="3">
    <location>
        <begin position="28"/>
        <end position="198"/>
    </location>
</feature>
<dbReference type="Pfam" id="PF20990">
    <property type="entry name" value="DUF2207_C"/>
    <property type="match status" value="1"/>
</dbReference>
<sequence length="632" mass="71181">MKKGIVYLVSAMLLFLMPSVLADDVEYSIPDYKGELRIHQDNSADFKQQISYQFDTDYNGQIVTLGTDRMPEGFSVDKEPKVSAVIFRNGKKRSAKVHWELTKEEAGYKLKIYNKGYEDDKVTVTVSWHLKNMLYAYQDIAELRWLPITNWDVSLENVRFSVSTDKAVKDSKLWGHLGAFTPSLQASLTDKTYTLTRKNVDGKLELHGYWDRSYLTSVAHPIASKRKAIILKQEKLLVKQYQEKLTRFGKEIPVIILVAGAVGLIFLVVFVWRINRFARFEKHDRLYEVPEDLSPLLVANSVYATTLEDAQNGNSSDISFTNLAQATILDLIDRKVLSYDGHELSFDKLERATDYELDFLKLAFGDAEVKTVKTLFSDYAYDYDKTLARLEKRYSGSQLEDEMKKSSRSISRLLNERTAAVDRDVDSELAAKGIDSPYRDLTNRETLASYLIYIWAFSFGLVSLCLFAYILMTLPQLWPAYAYLVVLALGYAGLVYHLMKPLQTKGVVTKEGAYRLYQWHSFKQMLLAVKTFERAELESIVVWNRILVYATLFGYADKVEKALRVHGMRLPDSFATVTFSDFNYAFALSASHYTASVTGVASASSFSLPASSGTGVSGGFTGGGGGGGGGAF</sequence>
<keyword evidence="2" id="KW-0732">Signal</keyword>
<evidence type="ECO:0000259" key="4">
    <source>
        <dbReference type="Pfam" id="PF20990"/>
    </source>
</evidence>
<feature type="domain" description="Predicted membrane protein YciQ-like C-terminal" evidence="4">
    <location>
        <begin position="287"/>
        <end position="563"/>
    </location>
</feature>
<feature type="transmembrane region" description="Helical" evidence="1">
    <location>
        <begin position="478"/>
        <end position="496"/>
    </location>
</feature>
<dbReference type="InterPro" id="IPR018702">
    <property type="entry name" value="DUF2207"/>
</dbReference>
<feature type="signal peptide" evidence="2">
    <location>
        <begin position="1"/>
        <end position="22"/>
    </location>
</feature>
<feature type="transmembrane region" description="Helical" evidence="1">
    <location>
        <begin position="450"/>
        <end position="472"/>
    </location>
</feature>
<proteinExistence type="predicted"/>
<dbReference type="EMBL" id="UHFN01000007">
    <property type="protein sequence ID" value="SUN59985.1"/>
    <property type="molecule type" value="Genomic_DNA"/>
</dbReference>
<evidence type="ECO:0000313" key="5">
    <source>
        <dbReference type="EMBL" id="SUN59985.1"/>
    </source>
</evidence>
<keyword evidence="6" id="KW-1185">Reference proteome</keyword>
<dbReference type="Pfam" id="PF09972">
    <property type="entry name" value="DUF2207"/>
    <property type="match status" value="1"/>
</dbReference>
<keyword evidence="1" id="KW-0812">Transmembrane</keyword>
<dbReference type="Proteomes" id="UP000254924">
    <property type="component" value="Unassembled WGS sequence"/>
</dbReference>
<keyword evidence="1" id="KW-1133">Transmembrane helix</keyword>
<name>A0A380K5X2_9STRE</name>
<evidence type="ECO:0000259" key="3">
    <source>
        <dbReference type="Pfam" id="PF09972"/>
    </source>
</evidence>
<organism evidence="5 6">
    <name type="scientific">Streptococcus hyointestinalis</name>
    <dbReference type="NCBI Taxonomy" id="1337"/>
    <lineage>
        <taxon>Bacteria</taxon>
        <taxon>Bacillati</taxon>
        <taxon>Bacillota</taxon>
        <taxon>Bacilli</taxon>
        <taxon>Lactobacillales</taxon>
        <taxon>Streptococcaceae</taxon>
        <taxon>Streptococcus</taxon>
    </lineage>
</organism>